<comment type="caution">
    <text evidence="1">The sequence shown here is derived from an EMBL/GenBank/DDBJ whole genome shotgun (WGS) entry which is preliminary data.</text>
</comment>
<dbReference type="AlphaFoldDB" id="V5D4C9"/>
<evidence type="ECO:0000313" key="2">
    <source>
        <dbReference type="Proteomes" id="UP000017861"/>
    </source>
</evidence>
<reference evidence="1 2" key="1">
    <citation type="journal article" date="2014" name="Genome Announc.">
        <title>Trypanosoma cruzi Clone Dm28c Draft Genome Sequence.</title>
        <authorList>
            <person name="Grisard E.C."/>
            <person name="Teixeira S.M."/>
            <person name="de Almeida L.G."/>
            <person name="Stoco P.H."/>
            <person name="Gerber A.L."/>
            <person name="Talavera-Lopez C."/>
            <person name="Lima O.C."/>
            <person name="Andersson B."/>
            <person name="de Vasconcelos A.T."/>
        </authorList>
    </citation>
    <scope>NUCLEOTIDE SEQUENCE [LARGE SCALE GENOMIC DNA]</scope>
    <source>
        <strain evidence="1 2">Dm28c</strain>
    </source>
</reference>
<name>V5D4C9_TRYCR</name>
<proteinExistence type="predicted"/>
<dbReference type="VEuPathDB" id="TriTrypDB:TCDM_10001"/>
<protein>
    <recommendedName>
        <fullName evidence="3">PH domain-containing protein</fullName>
    </recommendedName>
</protein>
<dbReference type="Proteomes" id="UP000017861">
    <property type="component" value="Unassembled WGS sequence"/>
</dbReference>
<evidence type="ECO:0000313" key="1">
    <source>
        <dbReference type="EMBL" id="ESS62336.1"/>
    </source>
</evidence>
<organism evidence="1 2">
    <name type="scientific">Trypanosoma cruzi Dm28c</name>
    <dbReference type="NCBI Taxonomy" id="1416333"/>
    <lineage>
        <taxon>Eukaryota</taxon>
        <taxon>Discoba</taxon>
        <taxon>Euglenozoa</taxon>
        <taxon>Kinetoplastea</taxon>
        <taxon>Metakinetoplastina</taxon>
        <taxon>Trypanosomatida</taxon>
        <taxon>Trypanosomatidae</taxon>
        <taxon>Trypanosoma</taxon>
        <taxon>Schizotrypanum</taxon>
    </lineage>
</organism>
<sequence length="326" mass="37734">MQERHSIEAARRTVLEERCRQRRQWIHQIKEMNAKFPEQVRPLAEERKKKCEQAKANEDVAERALAAEVKTIEEYLPRLISLEDIPVNPEEMGIIRCQFDEVFTQEEQTYLASAEEERARKERLGRGLEVYRQRMLDDHVAKKNEKLHDAEATEYHLSSLVDQVLNYLRNGVRVTKIPSKGNGCRRLYFLSEDCKRIHSCDLDHQGFPLNRKRPPVTMWIRDIEKVLIGLSTTSFVNYSGEAQLAKTRQEAVSDNGMHRHDATQNITPSSLGTNNHRAFALLLRGGKSLEVVCETDGDCEAWLVALKRPLHLRTPAERLLEERRGT</sequence>
<dbReference type="EMBL" id="AYLP01000191">
    <property type="protein sequence ID" value="ESS62336.1"/>
    <property type="molecule type" value="Genomic_DNA"/>
</dbReference>
<accession>V5D4C9</accession>
<evidence type="ECO:0008006" key="3">
    <source>
        <dbReference type="Google" id="ProtNLM"/>
    </source>
</evidence>
<dbReference type="OrthoDB" id="10409650at2759"/>
<gene>
    <name evidence="1" type="ORF">TCDM_10001</name>
</gene>
<dbReference type="Gene3D" id="2.30.29.30">
    <property type="entry name" value="Pleckstrin-homology domain (PH domain)/Phosphotyrosine-binding domain (PTB)"/>
    <property type="match status" value="1"/>
</dbReference>
<dbReference type="InterPro" id="IPR011993">
    <property type="entry name" value="PH-like_dom_sf"/>
</dbReference>